<dbReference type="PANTHER" id="PTHR34276:SF1">
    <property type="entry name" value="MINI-RIBONUCLEASE 3"/>
    <property type="match status" value="1"/>
</dbReference>
<dbReference type="OrthoDB" id="46571at2"/>
<evidence type="ECO:0000256" key="6">
    <source>
        <dbReference type="HAMAP-Rule" id="MF_01468"/>
    </source>
</evidence>
<dbReference type="Gene3D" id="1.10.1520.10">
    <property type="entry name" value="Ribonuclease III domain"/>
    <property type="match status" value="1"/>
</dbReference>
<comment type="similarity">
    <text evidence="6">Belongs to the MrnC RNase family.</text>
</comment>
<dbReference type="HAMAP" id="MF_01468">
    <property type="entry name" value="RNase_Mini_III"/>
    <property type="match status" value="1"/>
</dbReference>
<dbReference type="InterPro" id="IPR008226">
    <property type="entry name" value="Mini3_fam"/>
</dbReference>
<dbReference type="GO" id="GO:0004525">
    <property type="term" value="F:ribonuclease III activity"/>
    <property type="evidence" value="ECO:0007669"/>
    <property type="project" value="InterPro"/>
</dbReference>
<accession>A0A9D3AXL4</accession>
<proteinExistence type="inferred from homology"/>
<evidence type="ECO:0000256" key="1">
    <source>
        <dbReference type="ARBA" id="ARBA00022517"/>
    </source>
</evidence>
<evidence type="ECO:0000256" key="2">
    <source>
        <dbReference type="ARBA" id="ARBA00022552"/>
    </source>
</evidence>
<comment type="function">
    <text evidence="6">Involved in correct processing of both the 5' and 3' ends of 23S rRNA precursor. Processes 30S rRNA precursor transcript even in absence of ribonuclease 3 (Rnc); Rnc processes 30S rRNA into smaller rRNA precursors.</text>
</comment>
<keyword evidence="6" id="KW-0963">Cytoplasm</keyword>
<comment type="subunit">
    <text evidence="6">Homodimer.</text>
</comment>
<dbReference type="GO" id="GO:0019843">
    <property type="term" value="F:rRNA binding"/>
    <property type="evidence" value="ECO:0007669"/>
    <property type="project" value="UniProtKB-UniRule"/>
</dbReference>
<name>A0A9D3AXL4_9FIRM</name>
<evidence type="ECO:0000256" key="3">
    <source>
        <dbReference type="ARBA" id="ARBA00022722"/>
    </source>
</evidence>
<feature type="active site" evidence="6">
    <location>
        <position position="24"/>
    </location>
</feature>
<dbReference type="InterPro" id="IPR036389">
    <property type="entry name" value="RNase_III_sf"/>
</dbReference>
<dbReference type="PIRSF" id="PIRSF005520">
    <property type="entry name" value="UCP005520"/>
    <property type="match status" value="1"/>
</dbReference>
<dbReference type="SUPFAM" id="SSF69065">
    <property type="entry name" value="RNase III domain-like"/>
    <property type="match status" value="1"/>
</dbReference>
<evidence type="ECO:0000256" key="4">
    <source>
        <dbReference type="ARBA" id="ARBA00022759"/>
    </source>
</evidence>
<dbReference type="EC" id="3.1.26.-" evidence="6"/>
<keyword evidence="3 6" id="KW-0540">Nuclease</keyword>
<dbReference type="GO" id="GO:0005737">
    <property type="term" value="C:cytoplasm"/>
    <property type="evidence" value="ECO:0007669"/>
    <property type="project" value="UniProtKB-SubCell"/>
</dbReference>
<keyword evidence="5 6" id="KW-0378">Hydrolase</keyword>
<evidence type="ECO:0000259" key="7">
    <source>
        <dbReference type="Pfam" id="PF00636"/>
    </source>
</evidence>
<dbReference type="RefSeq" id="WP_161823304.1">
    <property type="nucleotide sequence ID" value="NZ_LSRS01000010.1"/>
</dbReference>
<gene>
    <name evidence="6 8" type="primary">mrnC</name>
    <name evidence="8" type="ORF">SPSYN_03044</name>
</gene>
<reference evidence="8" key="1">
    <citation type="submission" date="2016-02" db="EMBL/GenBank/DDBJ databases">
        <title>Draft Genome Sequence of Sporotomaculum syntrophicum Strain FB, a Syntrophic Benzoate Degrader.</title>
        <authorList>
            <person name="Nobu M.K."/>
            <person name="Narihiro T."/>
            <person name="Qiu Y.-L."/>
            <person name="Ohashi A."/>
            <person name="Liu W.-T."/>
            <person name="Yuji S."/>
        </authorList>
    </citation>
    <scope>NUCLEOTIDE SEQUENCE</scope>
    <source>
        <strain evidence="8">FB</strain>
    </source>
</reference>
<evidence type="ECO:0000313" key="9">
    <source>
        <dbReference type="Proteomes" id="UP000798488"/>
    </source>
</evidence>
<dbReference type="GO" id="GO:0006364">
    <property type="term" value="P:rRNA processing"/>
    <property type="evidence" value="ECO:0007669"/>
    <property type="project" value="UniProtKB-UniRule"/>
</dbReference>
<sequence>MFGKNLVKTNPREVSSLVLAYIGDAVYELAVREYLVEQGITNVNKLHIEAVRHVRASTQAKIFRALEGHLNKDEEAVARRGRNAKPAHAPRGESVIEYRHSTGFESLVGYLYLQRDWLRLEKILSLARDVIKQELEPGMES</sequence>
<evidence type="ECO:0000313" key="8">
    <source>
        <dbReference type="EMBL" id="KAF1083773.1"/>
    </source>
</evidence>
<comment type="cofactor">
    <cofactor evidence="6">
        <name>Mg(2+)</name>
        <dbReference type="ChEBI" id="CHEBI:18420"/>
    </cofactor>
</comment>
<protein>
    <recommendedName>
        <fullName evidence="6">Mini-ribonuclease 3</fullName>
        <shortName evidence="6">Mini-3</shortName>
        <shortName evidence="6">Mini-RNase 3</shortName>
        <ecNumber evidence="6">3.1.26.-</ecNumber>
    </recommendedName>
    <alternativeName>
        <fullName evidence="6">Mini-RNase III</fullName>
        <shortName evidence="6">Mini-III</shortName>
    </alternativeName>
</protein>
<dbReference type="PANTHER" id="PTHR34276">
    <property type="entry name" value="MINI-RIBONUCLEASE 3"/>
    <property type="match status" value="1"/>
</dbReference>
<dbReference type="Pfam" id="PF00636">
    <property type="entry name" value="Ribonuclease_3"/>
    <property type="match status" value="1"/>
</dbReference>
<keyword evidence="6" id="KW-0460">Magnesium</keyword>
<evidence type="ECO:0000256" key="5">
    <source>
        <dbReference type="ARBA" id="ARBA00022801"/>
    </source>
</evidence>
<keyword evidence="1 6" id="KW-0690">Ribosome biogenesis</keyword>
<dbReference type="AlphaFoldDB" id="A0A9D3AXL4"/>
<keyword evidence="6" id="KW-0694">RNA-binding</keyword>
<keyword evidence="4 6" id="KW-0255">Endonuclease</keyword>
<organism evidence="8 9">
    <name type="scientific">Sporotomaculum syntrophicum</name>
    <dbReference type="NCBI Taxonomy" id="182264"/>
    <lineage>
        <taxon>Bacteria</taxon>
        <taxon>Bacillati</taxon>
        <taxon>Bacillota</taxon>
        <taxon>Clostridia</taxon>
        <taxon>Eubacteriales</taxon>
        <taxon>Desulfallaceae</taxon>
        <taxon>Sporotomaculum</taxon>
    </lineage>
</organism>
<keyword evidence="2 6" id="KW-0698">rRNA processing</keyword>
<dbReference type="Proteomes" id="UP000798488">
    <property type="component" value="Unassembled WGS sequence"/>
</dbReference>
<dbReference type="InterPro" id="IPR000999">
    <property type="entry name" value="RNase_III_dom"/>
</dbReference>
<keyword evidence="9" id="KW-1185">Reference proteome</keyword>
<keyword evidence="6" id="KW-0699">rRNA-binding</keyword>
<dbReference type="EMBL" id="LSRS01000010">
    <property type="protein sequence ID" value="KAF1083773.1"/>
    <property type="molecule type" value="Genomic_DNA"/>
</dbReference>
<comment type="subcellular location">
    <subcellularLocation>
        <location evidence="6">Cytoplasm</location>
    </subcellularLocation>
</comment>
<comment type="caution">
    <text evidence="8">The sequence shown here is derived from an EMBL/GenBank/DDBJ whole genome shotgun (WGS) entry which is preliminary data.</text>
</comment>
<feature type="domain" description="RNase III" evidence="7">
    <location>
        <begin position="18"/>
        <end position="115"/>
    </location>
</feature>